<dbReference type="AlphaFoldDB" id="A0A2G9YWG5"/>
<accession>A0A2G9YWG5</accession>
<dbReference type="SMART" id="SM00327">
    <property type="entry name" value="VWA"/>
    <property type="match status" value="1"/>
</dbReference>
<comment type="caution">
    <text evidence="2">The sequence shown here is derived from an EMBL/GenBank/DDBJ whole genome shotgun (WGS) entry which is preliminary data.</text>
</comment>
<sequence length="221" mass="24197">MAKRGFEIALREERKVPSQQQGAGSLEFALSEDFLKAQSQQGVGSVYLAIDHSASMGEGDKLDQAKRGSRNFVREALAMGYLVGLIQFDGSPSHLCEPKKEIEVLEQHINAIRIGFYTNITEAIKLADEKLRERTGFRVIVVATDGEPWPPDSKEAALRAAEQIKKSGIDIIAIGTDDADKDFLKKLASRADLGVKVTREQFGPSIAGAAKMLPMLPKRTN</sequence>
<name>A0A2G9YWG5_9BACT</name>
<feature type="domain" description="VWFA" evidence="1">
    <location>
        <begin position="45"/>
        <end position="216"/>
    </location>
</feature>
<dbReference type="Gene3D" id="3.40.50.410">
    <property type="entry name" value="von Willebrand factor, type A domain"/>
    <property type="match status" value="1"/>
</dbReference>
<dbReference type="PANTHER" id="PTHR24020:SF84">
    <property type="entry name" value="VWFA DOMAIN-CONTAINING PROTEIN"/>
    <property type="match status" value="1"/>
</dbReference>
<dbReference type="Pfam" id="PF00092">
    <property type="entry name" value="VWA"/>
    <property type="match status" value="1"/>
</dbReference>
<gene>
    <name evidence="2" type="ORF">COX36_02580</name>
</gene>
<evidence type="ECO:0000313" key="2">
    <source>
        <dbReference type="EMBL" id="PIP23578.1"/>
    </source>
</evidence>
<dbReference type="PROSITE" id="PS50234">
    <property type="entry name" value="VWFA"/>
    <property type="match status" value="1"/>
</dbReference>
<organism evidence="2 3">
    <name type="scientific">Candidatus Nealsonbacteria bacterium CG23_combo_of_CG06-09_8_20_14_all_38_19</name>
    <dbReference type="NCBI Taxonomy" id="1974721"/>
    <lineage>
        <taxon>Bacteria</taxon>
        <taxon>Candidatus Nealsoniibacteriota</taxon>
    </lineage>
</organism>
<dbReference type="PANTHER" id="PTHR24020">
    <property type="entry name" value="COLLAGEN ALPHA"/>
    <property type="match status" value="1"/>
</dbReference>
<dbReference type="EMBL" id="PCRP01000042">
    <property type="protein sequence ID" value="PIP23578.1"/>
    <property type="molecule type" value="Genomic_DNA"/>
</dbReference>
<reference evidence="2 3" key="1">
    <citation type="submission" date="2017-09" db="EMBL/GenBank/DDBJ databases">
        <title>Depth-based differentiation of microbial function through sediment-hosted aquifers and enrichment of novel symbionts in the deep terrestrial subsurface.</title>
        <authorList>
            <person name="Probst A.J."/>
            <person name="Ladd B."/>
            <person name="Jarett J.K."/>
            <person name="Geller-Mcgrath D.E."/>
            <person name="Sieber C.M."/>
            <person name="Emerson J.B."/>
            <person name="Anantharaman K."/>
            <person name="Thomas B.C."/>
            <person name="Malmstrom R."/>
            <person name="Stieglmeier M."/>
            <person name="Klingl A."/>
            <person name="Woyke T."/>
            <person name="Ryan C.M."/>
            <person name="Banfield J.F."/>
        </authorList>
    </citation>
    <scope>NUCLEOTIDE SEQUENCE [LARGE SCALE GENOMIC DNA]</scope>
    <source>
        <strain evidence="2">CG23_combo_of_CG06-09_8_20_14_all_38_19</strain>
    </source>
</reference>
<dbReference type="Proteomes" id="UP000230273">
    <property type="component" value="Unassembled WGS sequence"/>
</dbReference>
<dbReference type="SUPFAM" id="SSF53300">
    <property type="entry name" value="vWA-like"/>
    <property type="match status" value="1"/>
</dbReference>
<evidence type="ECO:0000259" key="1">
    <source>
        <dbReference type="PROSITE" id="PS50234"/>
    </source>
</evidence>
<evidence type="ECO:0000313" key="3">
    <source>
        <dbReference type="Proteomes" id="UP000230273"/>
    </source>
</evidence>
<dbReference type="CDD" id="cd00198">
    <property type="entry name" value="vWFA"/>
    <property type="match status" value="1"/>
</dbReference>
<proteinExistence type="predicted"/>
<dbReference type="InterPro" id="IPR036465">
    <property type="entry name" value="vWFA_dom_sf"/>
</dbReference>
<protein>
    <recommendedName>
        <fullName evidence="1">VWFA domain-containing protein</fullName>
    </recommendedName>
</protein>
<dbReference type="InterPro" id="IPR050525">
    <property type="entry name" value="ECM_Assembly_Org"/>
</dbReference>
<dbReference type="InterPro" id="IPR002035">
    <property type="entry name" value="VWF_A"/>
</dbReference>